<dbReference type="Pfam" id="PF04862">
    <property type="entry name" value="DUF642"/>
    <property type="match status" value="1"/>
</dbReference>
<organism evidence="3">
    <name type="scientific">Tanacetum cinerariifolium</name>
    <name type="common">Dalmatian daisy</name>
    <name type="synonym">Chrysanthemum cinerariifolium</name>
    <dbReference type="NCBI Taxonomy" id="118510"/>
    <lineage>
        <taxon>Eukaryota</taxon>
        <taxon>Viridiplantae</taxon>
        <taxon>Streptophyta</taxon>
        <taxon>Embryophyta</taxon>
        <taxon>Tracheophyta</taxon>
        <taxon>Spermatophyta</taxon>
        <taxon>Magnoliopsida</taxon>
        <taxon>eudicotyledons</taxon>
        <taxon>Gunneridae</taxon>
        <taxon>Pentapetalae</taxon>
        <taxon>asterids</taxon>
        <taxon>campanulids</taxon>
        <taxon>Asterales</taxon>
        <taxon>Asteraceae</taxon>
        <taxon>Asteroideae</taxon>
        <taxon>Anthemideae</taxon>
        <taxon>Anthemidinae</taxon>
        <taxon>Tanacetum</taxon>
    </lineage>
</organism>
<sequence length="143" mass="15542">QSTLQIPLQNSGFETRPTNLSTNATSEFVLLDRNINAISGWSYNGTVRYVISGGNVSLPGNGHGMQLGPNAVNVSGPSVSKVFFFEESLGNETWQTRAYSLGWSDFQTGSMSKDAHIYRETRDHSNSHNGSQKGAIIDSLETV</sequence>
<dbReference type="AlphaFoldDB" id="A0A699J7R3"/>
<dbReference type="EMBL" id="BKCJ010376863">
    <property type="protein sequence ID" value="GFA15135.1"/>
    <property type="molecule type" value="Genomic_DNA"/>
</dbReference>
<evidence type="ECO:0000256" key="1">
    <source>
        <dbReference type="SAM" id="MobiDB-lite"/>
    </source>
</evidence>
<dbReference type="InterPro" id="IPR006946">
    <property type="entry name" value="DGR2-like_dom"/>
</dbReference>
<name>A0A699J7R3_TANCI</name>
<accession>A0A699J7R3</accession>
<proteinExistence type="predicted"/>
<gene>
    <name evidence="3" type="ORF">Tci_587107</name>
</gene>
<protein>
    <recommendedName>
        <fullName evidence="2">DUF642 domain-containing protein</fullName>
    </recommendedName>
</protein>
<feature type="non-terminal residue" evidence="3">
    <location>
        <position position="1"/>
    </location>
</feature>
<feature type="domain" description="DUF642" evidence="2">
    <location>
        <begin position="8"/>
        <end position="71"/>
    </location>
</feature>
<evidence type="ECO:0000259" key="2">
    <source>
        <dbReference type="Pfam" id="PF04862"/>
    </source>
</evidence>
<comment type="caution">
    <text evidence="3">The sequence shown here is derived from an EMBL/GenBank/DDBJ whole genome shotgun (WGS) entry which is preliminary data.</text>
</comment>
<reference evidence="3" key="1">
    <citation type="journal article" date="2019" name="Sci. Rep.">
        <title>Draft genome of Tanacetum cinerariifolium, the natural source of mosquito coil.</title>
        <authorList>
            <person name="Yamashiro T."/>
            <person name="Shiraishi A."/>
            <person name="Satake H."/>
            <person name="Nakayama K."/>
        </authorList>
    </citation>
    <scope>NUCLEOTIDE SEQUENCE</scope>
</reference>
<feature type="region of interest" description="Disordered" evidence="1">
    <location>
        <begin position="121"/>
        <end position="143"/>
    </location>
</feature>
<evidence type="ECO:0000313" key="3">
    <source>
        <dbReference type="EMBL" id="GFA15135.1"/>
    </source>
</evidence>